<evidence type="ECO:0000313" key="3">
    <source>
        <dbReference type="EMBL" id="ESU36969.1"/>
    </source>
</evidence>
<accession>V6TE40</accession>
<reference evidence="4" key="1">
    <citation type="submission" date="2012-02" db="EMBL/GenBank/DDBJ databases">
        <title>Genome sequencing of Giardia lamblia Genotypes A2 and B isolates (DH and GS) and comparative analysis with the genomes of Genotypes A1 and E (WB and Pig).</title>
        <authorList>
            <person name="Adam R."/>
            <person name="Dahlstrom E."/>
            <person name="Martens C."/>
            <person name="Bruno D."/>
            <person name="Barbian K."/>
            <person name="Porcella S.F."/>
            <person name="Nash T."/>
        </authorList>
    </citation>
    <scope>NUCLEOTIDE SEQUENCE</scope>
    <source>
        <strain evidence="4">DH</strain>
    </source>
</reference>
<feature type="non-terminal residue" evidence="3">
    <location>
        <position position="1"/>
    </location>
</feature>
<protein>
    <submittedName>
        <fullName evidence="3">Uncharacterized protein</fullName>
    </submittedName>
</protein>
<feature type="compositionally biased region" description="Polar residues" evidence="2">
    <location>
        <begin position="337"/>
        <end position="346"/>
    </location>
</feature>
<feature type="region of interest" description="Disordered" evidence="2">
    <location>
        <begin position="430"/>
        <end position="454"/>
    </location>
</feature>
<evidence type="ECO:0000256" key="2">
    <source>
        <dbReference type="SAM" id="MobiDB-lite"/>
    </source>
</evidence>
<comment type="caution">
    <text evidence="3">The sequence shown here is derived from an EMBL/GenBank/DDBJ whole genome shotgun (WGS) entry which is preliminary data.</text>
</comment>
<feature type="region of interest" description="Disordered" evidence="2">
    <location>
        <begin position="189"/>
        <end position="253"/>
    </location>
</feature>
<dbReference type="VEuPathDB" id="GiardiaDB:GL50803_0016926"/>
<dbReference type="Proteomes" id="UP000018320">
    <property type="component" value="Unassembled WGS sequence"/>
</dbReference>
<name>V6TE40_GIAIN</name>
<dbReference type="VEuPathDB" id="GiardiaDB:QR46_2648"/>
<organism evidence="3 4">
    <name type="scientific">Giardia intestinalis</name>
    <name type="common">Giardia lamblia</name>
    <dbReference type="NCBI Taxonomy" id="5741"/>
    <lineage>
        <taxon>Eukaryota</taxon>
        <taxon>Metamonada</taxon>
        <taxon>Diplomonadida</taxon>
        <taxon>Hexamitidae</taxon>
        <taxon>Giardiinae</taxon>
        <taxon>Giardia</taxon>
    </lineage>
</organism>
<gene>
    <name evidence="3" type="ORF">DHA2_16926</name>
</gene>
<dbReference type="VEuPathDB" id="GiardiaDB:DHA2_16926"/>
<dbReference type="EMBL" id="AHGT01000036">
    <property type="protein sequence ID" value="ESU36969.1"/>
    <property type="molecule type" value="Genomic_DNA"/>
</dbReference>
<feature type="coiled-coil region" evidence="1">
    <location>
        <begin position="97"/>
        <end position="156"/>
    </location>
</feature>
<reference evidence="3 4" key="2">
    <citation type="journal article" date="2013" name="Genome Biol. Evol.">
        <title>Genome sequencing of Giardia lamblia genotypes A2 and B isolates (DH and GS) and comparative analysis with the genomes of genotypes A1 and E (WB and Pig).</title>
        <authorList>
            <person name="Adam R.D."/>
            <person name="Dahlstrom E.W."/>
            <person name="Martens C.A."/>
            <person name="Bruno D.P."/>
            <person name="Barbian K.D."/>
            <person name="Ricklefs S.M."/>
            <person name="Hernandez M.M."/>
            <person name="Narla N.P."/>
            <person name="Patel R.B."/>
            <person name="Porcella S.F."/>
            <person name="Nash T.E."/>
        </authorList>
    </citation>
    <scope>NUCLEOTIDE SEQUENCE [LARGE SCALE GENOMIC DNA]</scope>
    <source>
        <strain evidence="3 4">DH</strain>
    </source>
</reference>
<evidence type="ECO:0000313" key="4">
    <source>
        <dbReference type="Proteomes" id="UP000018320"/>
    </source>
</evidence>
<proteinExistence type="predicted"/>
<evidence type="ECO:0000256" key="1">
    <source>
        <dbReference type="SAM" id="Coils"/>
    </source>
</evidence>
<sequence>VWQMSKFSMYEEPREDGLYEVVSSDRYSVSRRLTTDVIDSQLASAARNITRRLRTLGVMYTINFINPTERNYYDIADAFIKVIDMAESNDVRIRQDFISLKNKYEALSAQVTAQENENAQLKEEIRTLQKTLSAEREEHKTELRNTTRAVKNAEYKAVAAEKLRTVAEKNNSKLKDMLQNSRTFSVTKSYGAPLNKSQNASNLTSSRMDKGMGKSTLGRSMSAGASSSGYANSKGPARPRNTVLSPRHSFSERMQDTYREYERSYNDGPGSTRFSCYDESLRPMDDRLRSNESFAPYDPVSMIQESQPYSESLRPYQSLKPPKCPSLRESDVPSDYALSSVQSTSRSKVRNQDGHWSAAQSPGSVRYQQLYDESYVPEDTRGSFSHSDLGGVRTVEHRPRDSASSVSFSQSPQEPALMSVGDLIKRYHSGVSGASQTPESTRRSRSNSIDYAIPKETADHIADLELSAKKEKLEKMQSQIAEAVNILNRAGITVDVNRRDLRAPQYS</sequence>
<feature type="region of interest" description="Disordered" evidence="2">
    <location>
        <begin position="307"/>
        <end position="361"/>
    </location>
</feature>
<keyword evidence="1" id="KW-0175">Coiled coil</keyword>
<dbReference type="AlphaFoldDB" id="V6TE40"/>
<dbReference type="VEuPathDB" id="GiardiaDB:GL50581_300"/>
<feature type="compositionally biased region" description="Polar residues" evidence="2">
    <location>
        <begin position="195"/>
        <end position="206"/>
    </location>
</feature>
<feature type="compositionally biased region" description="Low complexity" evidence="2">
    <location>
        <begin position="218"/>
        <end position="235"/>
    </location>
</feature>